<feature type="compositionally biased region" description="Polar residues" evidence="2">
    <location>
        <begin position="544"/>
        <end position="557"/>
    </location>
</feature>
<keyword evidence="6" id="KW-1185">Reference proteome</keyword>
<evidence type="ECO:0000313" key="6">
    <source>
        <dbReference type="Proteomes" id="UP001345219"/>
    </source>
</evidence>
<feature type="domain" description="DUF630" evidence="4">
    <location>
        <begin position="1"/>
        <end position="60"/>
    </location>
</feature>
<evidence type="ECO:0000259" key="3">
    <source>
        <dbReference type="Pfam" id="PF04782"/>
    </source>
</evidence>
<feature type="region of interest" description="Disordered" evidence="2">
    <location>
        <begin position="114"/>
        <end position="139"/>
    </location>
</feature>
<feature type="region of interest" description="Disordered" evidence="2">
    <location>
        <begin position="62"/>
        <end position="96"/>
    </location>
</feature>
<comment type="caution">
    <text evidence="5">The sequence shown here is derived from an EMBL/GenBank/DDBJ whole genome shotgun (WGS) entry which is preliminary data.</text>
</comment>
<evidence type="ECO:0000259" key="4">
    <source>
        <dbReference type="Pfam" id="PF04783"/>
    </source>
</evidence>
<feature type="compositionally biased region" description="Basic and acidic residues" evidence="2">
    <location>
        <begin position="529"/>
        <end position="541"/>
    </location>
</feature>
<evidence type="ECO:0000313" key="5">
    <source>
        <dbReference type="EMBL" id="KAK4770484.1"/>
    </source>
</evidence>
<evidence type="ECO:0008006" key="7">
    <source>
        <dbReference type="Google" id="ProtNLM"/>
    </source>
</evidence>
<proteinExistence type="predicted"/>
<protein>
    <recommendedName>
        <fullName evidence="7">Nitrate regulatory gene2 protein-like</fullName>
    </recommendedName>
</protein>
<accession>A0AAN7KQD5</accession>
<feature type="coiled-coil region" evidence="1">
    <location>
        <begin position="301"/>
        <end position="328"/>
    </location>
</feature>
<gene>
    <name evidence="5" type="ORF">SAY87_031016</name>
</gene>
<dbReference type="InterPro" id="IPR006868">
    <property type="entry name" value="DUF630"/>
</dbReference>
<dbReference type="PANTHER" id="PTHR21450">
    <property type="entry name" value="PROTEIN ALTERED PHOSPHATE STARVATION RESPONSE 1"/>
    <property type="match status" value="1"/>
</dbReference>
<dbReference type="InterPro" id="IPR006867">
    <property type="entry name" value="DUF632"/>
</dbReference>
<reference evidence="5 6" key="1">
    <citation type="journal article" date="2023" name="Hortic Res">
        <title>Pangenome of water caltrop reveals structural variations and asymmetric subgenome divergence after allopolyploidization.</title>
        <authorList>
            <person name="Zhang X."/>
            <person name="Chen Y."/>
            <person name="Wang L."/>
            <person name="Yuan Y."/>
            <person name="Fang M."/>
            <person name="Shi L."/>
            <person name="Lu R."/>
            <person name="Comes H.P."/>
            <person name="Ma Y."/>
            <person name="Chen Y."/>
            <person name="Huang G."/>
            <person name="Zhou Y."/>
            <person name="Zheng Z."/>
            <person name="Qiu Y."/>
        </authorList>
    </citation>
    <scope>NUCLEOTIDE SEQUENCE [LARGE SCALE GENOMIC DNA]</scope>
    <source>
        <tissue evidence="5">Roots</tissue>
    </source>
</reference>
<dbReference type="AlphaFoldDB" id="A0AAN7KQD5"/>
<organism evidence="5 6">
    <name type="scientific">Trapa incisa</name>
    <dbReference type="NCBI Taxonomy" id="236973"/>
    <lineage>
        <taxon>Eukaryota</taxon>
        <taxon>Viridiplantae</taxon>
        <taxon>Streptophyta</taxon>
        <taxon>Embryophyta</taxon>
        <taxon>Tracheophyta</taxon>
        <taxon>Spermatophyta</taxon>
        <taxon>Magnoliopsida</taxon>
        <taxon>eudicotyledons</taxon>
        <taxon>Gunneridae</taxon>
        <taxon>Pentapetalae</taxon>
        <taxon>rosids</taxon>
        <taxon>malvids</taxon>
        <taxon>Myrtales</taxon>
        <taxon>Lythraceae</taxon>
        <taxon>Trapa</taxon>
    </lineage>
</organism>
<feature type="compositionally biased region" description="Pro residues" evidence="2">
    <location>
        <begin position="75"/>
        <end position="91"/>
    </location>
</feature>
<feature type="domain" description="DUF632" evidence="3">
    <location>
        <begin position="196"/>
        <end position="500"/>
    </location>
</feature>
<feature type="region of interest" description="Disordered" evidence="2">
    <location>
        <begin position="529"/>
        <end position="560"/>
    </location>
</feature>
<dbReference type="Pfam" id="PF04782">
    <property type="entry name" value="DUF632"/>
    <property type="match status" value="1"/>
</dbReference>
<sequence>MGCVASRMNSKEERVQMFRERRRLMKRLLVHRGEFSDALLAYLRALKNTGVTLRQFTESESLDLEDVTPSTFISPPSPPPPLPPSPPPPPFSITVKSKPLHSLEPEIGQQESIEVDGDDDEGTPPPPIASSSWDLWDPFPPLSPQIQEKRTEHMEEEQWAETRTEFEEQTEEMVVDDSKEDSYSARMVAWSGKKTLEGIVKDLDDYFLKASALGKEIAVLVDINSRDAFPPQYLNKRKRNNSEKVFSALLWNWSSKSLQPNQEASDCNHGPGEPCKPGAHCITLEKIFLNEQSLHKEVKEEENLKVEHNRKSSLLQRQEEEMHELTKTDKTRSTVEALRSEIAFKQQSIGRTCTSILTLLDEDLYPQVLALISGLVHMWRTMHECHQVQMQISQQLNCISVGQITDLNSDYHRRAAVQLEAEVESWYRSFCCLIKSQKDYVKTLYGWVQLTNSLTDDQQQRQSSSSSALQRLCDQWLHHLEGAPFQVAWEAIKGLLSAVHSVILQQAQEVDLKKRSDMLEKRLQKELHSLDEMEKRHEAGGHSRASTGTVDGTNSEVLSPKHPLSLKRAKAESLKILAEDGKARYAHSVQVTKAMVLNNLKTALPNAFRAIMEFSGSSAKALEAICGHDKAF</sequence>
<evidence type="ECO:0000256" key="2">
    <source>
        <dbReference type="SAM" id="MobiDB-lite"/>
    </source>
</evidence>
<evidence type="ECO:0000256" key="1">
    <source>
        <dbReference type="SAM" id="Coils"/>
    </source>
</evidence>
<dbReference type="Pfam" id="PF04783">
    <property type="entry name" value="DUF630"/>
    <property type="match status" value="1"/>
</dbReference>
<dbReference type="EMBL" id="JAXIOK010000005">
    <property type="protein sequence ID" value="KAK4770484.1"/>
    <property type="molecule type" value="Genomic_DNA"/>
</dbReference>
<name>A0AAN7KQD5_9MYRT</name>
<dbReference type="Proteomes" id="UP001345219">
    <property type="component" value="Chromosome 24"/>
</dbReference>
<dbReference type="PANTHER" id="PTHR21450:SF21">
    <property type="entry name" value="REDUCTASE SUBUNIT C, PUTATIVE (DUF630 AND DUF632)-RELATED"/>
    <property type="match status" value="1"/>
</dbReference>
<keyword evidence="1" id="KW-0175">Coiled coil</keyword>